<evidence type="ECO:0000256" key="1">
    <source>
        <dbReference type="ARBA" id="ARBA00005582"/>
    </source>
</evidence>
<evidence type="ECO:0000259" key="4">
    <source>
        <dbReference type="PROSITE" id="PS51462"/>
    </source>
</evidence>
<reference evidence="5 6" key="1">
    <citation type="submission" date="2018-11" db="EMBL/GenBank/DDBJ databases">
        <title>The genome draft of YIM 96095.</title>
        <authorList>
            <person name="Tang S.-K."/>
            <person name="Chunyu W.-X."/>
            <person name="Feng Y.-Z."/>
        </authorList>
    </citation>
    <scope>NUCLEOTIDE SEQUENCE [LARGE SCALE GENOMIC DNA]</scope>
    <source>
        <strain evidence="5 6">YIM 96095</strain>
    </source>
</reference>
<dbReference type="SUPFAM" id="SSF55811">
    <property type="entry name" value="Nudix"/>
    <property type="match status" value="1"/>
</dbReference>
<dbReference type="OrthoDB" id="9814308at2"/>
<keyword evidence="6" id="KW-1185">Reference proteome</keyword>
<dbReference type="GO" id="GO:0016787">
    <property type="term" value="F:hydrolase activity"/>
    <property type="evidence" value="ECO:0007669"/>
    <property type="project" value="UniProtKB-KW"/>
</dbReference>
<proteinExistence type="inferred from homology"/>
<dbReference type="PROSITE" id="PS00893">
    <property type="entry name" value="NUDIX_BOX"/>
    <property type="match status" value="1"/>
</dbReference>
<evidence type="ECO:0000256" key="3">
    <source>
        <dbReference type="RuleBase" id="RU003476"/>
    </source>
</evidence>
<dbReference type="RefSeq" id="WP_123202024.1">
    <property type="nucleotide sequence ID" value="NZ_RJMB01000015.1"/>
</dbReference>
<evidence type="ECO:0000313" key="5">
    <source>
        <dbReference type="EMBL" id="RNL83565.1"/>
    </source>
</evidence>
<organism evidence="5 6">
    <name type="scientific">Halostreptopolyspora alba</name>
    <dbReference type="NCBI Taxonomy" id="2487137"/>
    <lineage>
        <taxon>Bacteria</taxon>
        <taxon>Bacillati</taxon>
        <taxon>Actinomycetota</taxon>
        <taxon>Actinomycetes</taxon>
        <taxon>Streptosporangiales</taxon>
        <taxon>Nocardiopsidaceae</taxon>
        <taxon>Halostreptopolyspora</taxon>
    </lineage>
</organism>
<evidence type="ECO:0000256" key="2">
    <source>
        <dbReference type="ARBA" id="ARBA00022801"/>
    </source>
</evidence>
<dbReference type="Pfam" id="PF00293">
    <property type="entry name" value="NUDIX"/>
    <property type="match status" value="1"/>
</dbReference>
<dbReference type="PROSITE" id="PS51462">
    <property type="entry name" value="NUDIX"/>
    <property type="match status" value="1"/>
</dbReference>
<dbReference type="InterPro" id="IPR020084">
    <property type="entry name" value="NUDIX_hydrolase_CS"/>
</dbReference>
<dbReference type="InterPro" id="IPR020476">
    <property type="entry name" value="Nudix_hydrolase"/>
</dbReference>
<accession>A0A3N0E6W0</accession>
<dbReference type="InterPro" id="IPR015797">
    <property type="entry name" value="NUDIX_hydrolase-like_dom_sf"/>
</dbReference>
<evidence type="ECO:0000313" key="6">
    <source>
        <dbReference type="Proteomes" id="UP000269198"/>
    </source>
</evidence>
<feature type="domain" description="Nudix hydrolase" evidence="4">
    <location>
        <begin position="6"/>
        <end position="129"/>
    </location>
</feature>
<gene>
    <name evidence="5" type="ORF">EFW17_15010</name>
</gene>
<dbReference type="EMBL" id="RJMB01000015">
    <property type="protein sequence ID" value="RNL83565.1"/>
    <property type="molecule type" value="Genomic_DNA"/>
</dbReference>
<dbReference type="InterPro" id="IPR000086">
    <property type="entry name" value="NUDIX_hydrolase_dom"/>
</dbReference>
<name>A0A3N0E6W0_9ACTN</name>
<dbReference type="Gene3D" id="3.90.79.10">
    <property type="entry name" value="Nucleoside Triphosphate Pyrophosphohydrolase"/>
    <property type="match status" value="1"/>
</dbReference>
<dbReference type="PANTHER" id="PTHR43736:SF1">
    <property type="entry name" value="DIHYDRONEOPTERIN TRIPHOSPHATE DIPHOSPHATASE"/>
    <property type="match status" value="1"/>
</dbReference>
<keyword evidence="2 3" id="KW-0378">Hydrolase</keyword>
<comment type="caution">
    <text evidence="5">The sequence shown here is derived from an EMBL/GenBank/DDBJ whole genome shotgun (WGS) entry which is preliminary data.</text>
</comment>
<dbReference type="PRINTS" id="PR00502">
    <property type="entry name" value="NUDIXFAMILY"/>
</dbReference>
<sequence>MSNDLPRHSVSVTGIVIRLEDGKVLVIKRADDGRWVPPGGVMELHETPEECVVREVREETGVEVLPDRLIGVYKNMKLGVVSLALRCHPVGGNIRTSDEASIATWVTPEEAIAAAPEARGVRIADAFSVEGPFVRVHDGTSLLPN</sequence>
<dbReference type="Proteomes" id="UP000269198">
    <property type="component" value="Unassembled WGS sequence"/>
</dbReference>
<dbReference type="PANTHER" id="PTHR43736">
    <property type="entry name" value="ADP-RIBOSE PYROPHOSPHATASE"/>
    <property type="match status" value="1"/>
</dbReference>
<protein>
    <submittedName>
        <fullName evidence="5">NUDIX domain-containing protein</fullName>
    </submittedName>
</protein>
<dbReference type="AlphaFoldDB" id="A0A3N0E6W0"/>
<comment type="similarity">
    <text evidence="1 3">Belongs to the Nudix hydrolase family.</text>
</comment>